<reference evidence="10" key="1">
    <citation type="submission" date="2017-09" db="EMBL/GenBank/DDBJ databases">
        <title>Depth-based differentiation of microbial function through sediment-hosted aquifers and enrichment of novel symbionts in the deep terrestrial subsurface.</title>
        <authorList>
            <person name="Probst A.J."/>
            <person name="Ladd B."/>
            <person name="Jarett J.K."/>
            <person name="Geller-Mcgrath D.E."/>
            <person name="Sieber C.M.K."/>
            <person name="Emerson J.B."/>
            <person name="Anantharaman K."/>
            <person name="Thomas B.C."/>
            <person name="Malmstrom R."/>
            <person name="Stieglmeier M."/>
            <person name="Klingl A."/>
            <person name="Woyke T."/>
            <person name="Ryan C.M."/>
            <person name="Banfield J.F."/>
        </authorList>
    </citation>
    <scope>NUCLEOTIDE SEQUENCE [LARGE SCALE GENOMIC DNA]</scope>
</reference>
<dbReference type="EMBL" id="PFBA01000035">
    <property type="protein sequence ID" value="PIT92051.1"/>
    <property type="molecule type" value="Genomic_DNA"/>
</dbReference>
<comment type="similarity">
    <text evidence="7">Belongs to the RecR family.</text>
</comment>
<protein>
    <recommendedName>
        <fullName evidence="7">Recombination protein RecR</fullName>
    </recommendedName>
</protein>
<dbReference type="AlphaFoldDB" id="A0A2M6WGY0"/>
<dbReference type="SUPFAM" id="SSF111304">
    <property type="entry name" value="Recombination protein RecR"/>
    <property type="match status" value="1"/>
</dbReference>
<dbReference type="PANTHER" id="PTHR30446:SF0">
    <property type="entry name" value="RECOMBINATION PROTEIN RECR"/>
    <property type="match status" value="1"/>
</dbReference>
<dbReference type="Proteomes" id="UP000228635">
    <property type="component" value="Unassembled WGS sequence"/>
</dbReference>
<dbReference type="Gene3D" id="1.10.8.420">
    <property type="entry name" value="RecR Domain 1"/>
    <property type="match status" value="1"/>
</dbReference>
<proteinExistence type="inferred from homology"/>
<dbReference type="GO" id="GO:0006281">
    <property type="term" value="P:DNA repair"/>
    <property type="evidence" value="ECO:0007669"/>
    <property type="project" value="UniProtKB-UniRule"/>
</dbReference>
<dbReference type="InterPro" id="IPR023627">
    <property type="entry name" value="Rcmb_RecR"/>
</dbReference>
<evidence type="ECO:0000256" key="5">
    <source>
        <dbReference type="ARBA" id="ARBA00023172"/>
    </source>
</evidence>
<evidence type="ECO:0000256" key="2">
    <source>
        <dbReference type="ARBA" id="ARBA00022763"/>
    </source>
</evidence>
<evidence type="ECO:0000256" key="1">
    <source>
        <dbReference type="ARBA" id="ARBA00022723"/>
    </source>
</evidence>
<keyword evidence="3 7" id="KW-0863">Zinc-finger</keyword>
<dbReference type="Gene3D" id="3.40.1360.10">
    <property type="match status" value="1"/>
</dbReference>
<name>A0A2M6WGY0_9BACT</name>
<dbReference type="GO" id="GO:0006310">
    <property type="term" value="P:DNA recombination"/>
    <property type="evidence" value="ECO:0007669"/>
    <property type="project" value="UniProtKB-UniRule"/>
</dbReference>
<accession>A0A2M6WGY0</accession>
<keyword evidence="5 7" id="KW-0233">DNA recombination</keyword>
<feature type="domain" description="Toprim" evidence="8">
    <location>
        <begin position="80"/>
        <end position="177"/>
    </location>
</feature>
<organism evidence="9 10">
    <name type="scientific">Candidatus Harrisonbacteria bacterium CG10_big_fil_rev_8_21_14_0_10_42_17</name>
    <dbReference type="NCBI Taxonomy" id="1974584"/>
    <lineage>
        <taxon>Bacteria</taxon>
        <taxon>Candidatus Harrisoniibacteriota</taxon>
    </lineage>
</organism>
<dbReference type="Pfam" id="PF21176">
    <property type="entry name" value="RecR_HhH"/>
    <property type="match status" value="1"/>
</dbReference>
<comment type="caution">
    <text evidence="7">Lacks conserved residue(s) required for the propagation of feature annotation.</text>
</comment>
<keyword evidence="4 7" id="KW-0862">Zinc</keyword>
<evidence type="ECO:0000259" key="8">
    <source>
        <dbReference type="PROSITE" id="PS50880"/>
    </source>
</evidence>
<comment type="caution">
    <text evidence="9">The sequence shown here is derived from an EMBL/GenBank/DDBJ whole genome shotgun (WGS) entry which is preliminary data.</text>
</comment>
<evidence type="ECO:0000256" key="6">
    <source>
        <dbReference type="ARBA" id="ARBA00023204"/>
    </source>
</evidence>
<dbReference type="Pfam" id="PF21175">
    <property type="entry name" value="RecR_C"/>
    <property type="match status" value="1"/>
</dbReference>
<gene>
    <name evidence="7" type="primary">recR</name>
    <name evidence="9" type="ORF">COU08_04325</name>
</gene>
<keyword evidence="2 7" id="KW-0227">DNA damage</keyword>
<dbReference type="InterPro" id="IPR006171">
    <property type="entry name" value="TOPRIM_dom"/>
</dbReference>
<dbReference type="PANTHER" id="PTHR30446">
    <property type="entry name" value="RECOMBINATION PROTEIN RECR"/>
    <property type="match status" value="1"/>
</dbReference>
<evidence type="ECO:0000256" key="3">
    <source>
        <dbReference type="ARBA" id="ARBA00022771"/>
    </source>
</evidence>
<dbReference type="Pfam" id="PF13662">
    <property type="entry name" value="Toprim_4"/>
    <property type="match status" value="1"/>
</dbReference>
<dbReference type="GO" id="GO:0003677">
    <property type="term" value="F:DNA binding"/>
    <property type="evidence" value="ECO:0007669"/>
    <property type="project" value="UniProtKB-UniRule"/>
</dbReference>
<dbReference type="InterPro" id="IPR000093">
    <property type="entry name" value="DNA_Rcmb_RecR"/>
</dbReference>
<dbReference type="GO" id="GO:0008270">
    <property type="term" value="F:zinc ion binding"/>
    <property type="evidence" value="ECO:0007669"/>
    <property type="project" value="UniProtKB-KW"/>
</dbReference>
<sequence>MTPDEIKQFARAFSELPSIGPRQATRLAFHLVNKGKHTIGNLIDALTALQRLGNCERCFRASRVQDGRCDICSNPSRNHALIAVVEKETDVLSLENAKKFQGCYLVLGELSREGMLTSLQKLRLNNLKQYIKREMGQADEIIVALSPTTYGDLDASVVTDYLKEDAKIITRLGRGLPTGGEIEFADDETLGSALEQRK</sequence>
<comment type="function">
    <text evidence="7">May play a role in DNA repair. It seems to be involved in an RecBC-independent recombinational process of DNA repair. It may act with RecF and RecO.</text>
</comment>
<evidence type="ECO:0000256" key="4">
    <source>
        <dbReference type="ARBA" id="ARBA00022833"/>
    </source>
</evidence>
<evidence type="ECO:0000313" key="9">
    <source>
        <dbReference type="EMBL" id="PIT92051.1"/>
    </source>
</evidence>
<keyword evidence="1 7" id="KW-0479">Metal-binding</keyword>
<dbReference type="HAMAP" id="MF_00017">
    <property type="entry name" value="RecR"/>
    <property type="match status" value="1"/>
</dbReference>
<keyword evidence="6 7" id="KW-0234">DNA repair</keyword>
<dbReference type="PROSITE" id="PS50880">
    <property type="entry name" value="TOPRIM"/>
    <property type="match status" value="1"/>
</dbReference>
<evidence type="ECO:0000313" key="10">
    <source>
        <dbReference type="Proteomes" id="UP000228635"/>
    </source>
</evidence>
<evidence type="ECO:0000256" key="7">
    <source>
        <dbReference type="HAMAP-Rule" id="MF_00017"/>
    </source>
</evidence>